<dbReference type="AlphaFoldDB" id="A0AAE3R303"/>
<protein>
    <submittedName>
        <fullName evidence="1">Uncharacterized protein</fullName>
    </submittedName>
</protein>
<dbReference type="EMBL" id="JASJOU010000002">
    <property type="protein sequence ID" value="MDJ1500667.1"/>
    <property type="molecule type" value="Genomic_DNA"/>
</dbReference>
<organism evidence="1 2">
    <name type="scientific">Xanthocytophaga agilis</name>
    <dbReference type="NCBI Taxonomy" id="3048010"/>
    <lineage>
        <taxon>Bacteria</taxon>
        <taxon>Pseudomonadati</taxon>
        <taxon>Bacteroidota</taxon>
        <taxon>Cytophagia</taxon>
        <taxon>Cytophagales</taxon>
        <taxon>Rhodocytophagaceae</taxon>
        <taxon>Xanthocytophaga</taxon>
    </lineage>
</organism>
<dbReference type="RefSeq" id="WP_314510191.1">
    <property type="nucleotide sequence ID" value="NZ_JASJOU010000002.1"/>
</dbReference>
<evidence type="ECO:0000313" key="2">
    <source>
        <dbReference type="Proteomes" id="UP001232063"/>
    </source>
</evidence>
<accession>A0AAE3R303</accession>
<name>A0AAE3R303_9BACT</name>
<proteinExistence type="predicted"/>
<sequence length="131" mass="15614">MQLTEKKTFIITQSLDSPISCLFMNRFGVFEQVQLTKYKIEKLDTEVQYFGSKDHNKTRTVTTEKILTYYTQWYSMEYFDWLKDLVLSPMLFINGKYVMITATKYEKDNTLQLFSIELNVLPQYNENVLSL</sequence>
<comment type="caution">
    <text evidence="1">The sequence shown here is derived from an EMBL/GenBank/DDBJ whole genome shotgun (WGS) entry which is preliminary data.</text>
</comment>
<dbReference type="Proteomes" id="UP001232063">
    <property type="component" value="Unassembled WGS sequence"/>
</dbReference>
<evidence type="ECO:0000313" key="1">
    <source>
        <dbReference type="EMBL" id="MDJ1500667.1"/>
    </source>
</evidence>
<keyword evidence="2" id="KW-1185">Reference proteome</keyword>
<reference evidence="1" key="1">
    <citation type="submission" date="2023-05" db="EMBL/GenBank/DDBJ databases">
        <authorList>
            <person name="Zhang X."/>
        </authorList>
    </citation>
    <scope>NUCLEOTIDE SEQUENCE</scope>
    <source>
        <strain evidence="1">BD1B2-1</strain>
    </source>
</reference>
<gene>
    <name evidence="1" type="ORF">QNI22_08420</name>
</gene>